<dbReference type="Gene3D" id="1.20.5.190">
    <property type="match status" value="1"/>
</dbReference>
<reference evidence="3" key="2">
    <citation type="submission" date="2020-01" db="EMBL/GenBank/DDBJ databases">
        <title>Draft genome sequence of the Termite Coptotermes fromosanus.</title>
        <authorList>
            <person name="Itakura S."/>
            <person name="Yosikawa Y."/>
            <person name="Umezawa K."/>
        </authorList>
    </citation>
    <scope>NUCLEOTIDE SEQUENCE [LARGE SCALE GENOMIC DNA]</scope>
</reference>
<dbReference type="GO" id="GO:0060271">
    <property type="term" value="P:cilium assembly"/>
    <property type="evidence" value="ECO:0007669"/>
    <property type="project" value="InterPro"/>
</dbReference>
<dbReference type="Proteomes" id="UP000502823">
    <property type="component" value="Unassembled WGS sequence"/>
</dbReference>
<dbReference type="InParanoid" id="A0A6L2PPV4"/>
<dbReference type="OrthoDB" id="8178106at2759"/>
<dbReference type="GO" id="GO:0005929">
    <property type="term" value="C:cilium"/>
    <property type="evidence" value="ECO:0007669"/>
    <property type="project" value="TreeGrafter"/>
</dbReference>
<name>A0A6L2PPV4_COPFO</name>
<dbReference type="CDD" id="cd23767">
    <property type="entry name" value="IQCD"/>
    <property type="match status" value="1"/>
</dbReference>
<feature type="non-terminal residue" evidence="2">
    <location>
        <position position="1"/>
    </location>
</feature>
<dbReference type="PANTHER" id="PTHR15673">
    <property type="entry name" value="IQ CALMODULIN-BINDING MOTIF CONTAINING PROTEIN 1"/>
    <property type="match status" value="1"/>
</dbReference>
<dbReference type="AlphaFoldDB" id="A0A6L2PPV4"/>
<proteinExistence type="predicted"/>
<gene>
    <name evidence="1" type="ORF">Cfor_00856</name>
    <name evidence="2" type="ORF">Cfor_01027</name>
</gene>
<sequence length="193" mass="22899">RLTFCLNDLRETSARRIQAAWRGYRVRRKFAVVKDELKREKAAVTIQRRVRHWQHIRANKQECKPCRPVNRISEGRLQELQQEVTRWQENHDNIKFPGMKQMVELHPQVQNRLKSFYCHVSEGSSRHQHQESRCAQLQALCVLMNELPALSQSENLDVSWYNCSSLPHATAARLAHKQQLQSFNTPVWWKHKV</sequence>
<comment type="caution">
    <text evidence="2">The sequence shown here is derived from an EMBL/GenBank/DDBJ whole genome shotgun (WGS) entry which is preliminary data.</text>
</comment>
<dbReference type="SMART" id="SM00015">
    <property type="entry name" value="IQ"/>
    <property type="match status" value="2"/>
</dbReference>
<reference evidence="2" key="1">
    <citation type="journal article" date="2020" name="J. Asia-Pac. Entomol.">
        <title>Draft genome sequence of the termite, Coptotermes formosanus: Genetic insights into the pyruvate dehydrogenase complex of the termite.</title>
        <authorList>
            <person name="Itakura S."/>
            <person name="Yosikawa Y."/>
            <person name="Togami Y."/>
            <person name="Umezawa K."/>
        </authorList>
    </citation>
    <scope>NUCLEOTIDE SEQUENCE</scope>
    <source>
        <tissue evidence="2">Head</tissue>
    </source>
</reference>
<dbReference type="PANTHER" id="PTHR15673:SF2">
    <property type="entry name" value="IQ CALMODULIN-BINDING MOTIF-CONTAINING PROTEIN 1"/>
    <property type="match status" value="1"/>
</dbReference>
<dbReference type="InterPro" id="IPR000048">
    <property type="entry name" value="IQ_motif_EF-hand-BS"/>
</dbReference>
<evidence type="ECO:0000313" key="3">
    <source>
        <dbReference type="Proteomes" id="UP000502823"/>
    </source>
</evidence>
<protein>
    <submittedName>
        <fullName evidence="2">Uncharacterized protein</fullName>
    </submittedName>
</protein>
<keyword evidence="3" id="KW-1185">Reference proteome</keyword>
<evidence type="ECO:0000313" key="1">
    <source>
        <dbReference type="EMBL" id="GFG29104.1"/>
    </source>
</evidence>
<dbReference type="Pfam" id="PF00612">
    <property type="entry name" value="IQ"/>
    <property type="match status" value="2"/>
</dbReference>
<organism evidence="2 3">
    <name type="scientific">Coptotermes formosanus</name>
    <name type="common">Formosan subterranean termite</name>
    <dbReference type="NCBI Taxonomy" id="36987"/>
    <lineage>
        <taxon>Eukaryota</taxon>
        <taxon>Metazoa</taxon>
        <taxon>Ecdysozoa</taxon>
        <taxon>Arthropoda</taxon>
        <taxon>Hexapoda</taxon>
        <taxon>Insecta</taxon>
        <taxon>Pterygota</taxon>
        <taxon>Neoptera</taxon>
        <taxon>Polyneoptera</taxon>
        <taxon>Dictyoptera</taxon>
        <taxon>Blattodea</taxon>
        <taxon>Blattoidea</taxon>
        <taxon>Termitoidae</taxon>
        <taxon>Rhinotermitidae</taxon>
        <taxon>Coptotermes</taxon>
    </lineage>
</organism>
<dbReference type="EMBL" id="BLKM01010046">
    <property type="protein sequence ID" value="GFG29104.1"/>
    <property type="molecule type" value="Genomic_DNA"/>
</dbReference>
<dbReference type="PROSITE" id="PS50096">
    <property type="entry name" value="IQ"/>
    <property type="match status" value="1"/>
</dbReference>
<dbReference type="InterPro" id="IPR028765">
    <property type="entry name" value="IQCB1"/>
</dbReference>
<accession>A0A6L2PPV4</accession>
<dbReference type="GO" id="GO:0005516">
    <property type="term" value="F:calmodulin binding"/>
    <property type="evidence" value="ECO:0007669"/>
    <property type="project" value="InterPro"/>
</dbReference>
<dbReference type="EMBL" id="BLKM01011536">
    <property type="protein sequence ID" value="GFG33580.1"/>
    <property type="molecule type" value="Genomic_DNA"/>
</dbReference>
<evidence type="ECO:0000313" key="2">
    <source>
        <dbReference type="EMBL" id="GFG33580.1"/>
    </source>
</evidence>